<dbReference type="AlphaFoldDB" id="A0A4R6SYP7"/>
<protein>
    <recommendedName>
        <fullName evidence="4">MORN repeat protein</fullName>
    </recommendedName>
</protein>
<evidence type="ECO:0000313" key="3">
    <source>
        <dbReference type="Proteomes" id="UP000295620"/>
    </source>
</evidence>
<dbReference type="RefSeq" id="WP_133574629.1">
    <property type="nucleotide sequence ID" value="NZ_SNYC01000003.1"/>
</dbReference>
<keyword evidence="1" id="KW-0472">Membrane</keyword>
<sequence>MIKFNLRFYIVLIANILVCSTVFGQFATKDLLTHKVMITHPDHTEVTFIEPVKKQKIYDDKYYYWYSSNQINMTQGGYSGSLLNGDYKDFHQNKNLKVSGKFKAGLKNDIWNLWNEQGILLDSYSWRKGKKSGNYSKYDSTGRTIETGKYCNNLLQGKQTIVEGDSIRVIYYKKGKVKEHKSFLPKFIRDIF</sequence>
<gene>
    <name evidence="2" type="ORF">ATK78_0689</name>
</gene>
<reference evidence="2 3" key="1">
    <citation type="submission" date="2019-03" db="EMBL/GenBank/DDBJ databases">
        <title>Genomic Encyclopedia of Archaeal and Bacterial Type Strains, Phase II (KMG-II): from individual species to whole genera.</title>
        <authorList>
            <person name="Goeker M."/>
        </authorList>
    </citation>
    <scope>NUCLEOTIDE SEQUENCE [LARGE SCALE GENOMIC DNA]</scope>
    <source>
        <strain evidence="2 3">DSM 19035</strain>
    </source>
</reference>
<dbReference type="EMBL" id="SNYC01000003">
    <property type="protein sequence ID" value="TDQ11566.1"/>
    <property type="molecule type" value="Genomic_DNA"/>
</dbReference>
<keyword evidence="1" id="KW-1133">Transmembrane helix</keyword>
<dbReference type="Proteomes" id="UP000295620">
    <property type="component" value="Unassembled WGS sequence"/>
</dbReference>
<dbReference type="SUPFAM" id="SSF82185">
    <property type="entry name" value="Histone H3 K4-specific methyltransferase SET7/9 N-terminal domain"/>
    <property type="match status" value="1"/>
</dbReference>
<evidence type="ECO:0000313" key="2">
    <source>
        <dbReference type="EMBL" id="TDQ11566.1"/>
    </source>
</evidence>
<organism evidence="2 3">
    <name type="scientific">Pedobacter metabolipauper</name>
    <dbReference type="NCBI Taxonomy" id="425513"/>
    <lineage>
        <taxon>Bacteria</taxon>
        <taxon>Pseudomonadati</taxon>
        <taxon>Bacteroidota</taxon>
        <taxon>Sphingobacteriia</taxon>
        <taxon>Sphingobacteriales</taxon>
        <taxon>Sphingobacteriaceae</taxon>
        <taxon>Pedobacter</taxon>
    </lineage>
</organism>
<accession>A0A4R6SYP7</accession>
<keyword evidence="3" id="KW-1185">Reference proteome</keyword>
<evidence type="ECO:0000256" key="1">
    <source>
        <dbReference type="SAM" id="Phobius"/>
    </source>
</evidence>
<dbReference type="Gene3D" id="3.90.930.1">
    <property type="match status" value="1"/>
</dbReference>
<comment type="caution">
    <text evidence="2">The sequence shown here is derived from an EMBL/GenBank/DDBJ whole genome shotgun (WGS) entry which is preliminary data.</text>
</comment>
<keyword evidence="1" id="KW-0812">Transmembrane</keyword>
<feature type="transmembrane region" description="Helical" evidence="1">
    <location>
        <begin position="6"/>
        <end position="27"/>
    </location>
</feature>
<evidence type="ECO:0008006" key="4">
    <source>
        <dbReference type="Google" id="ProtNLM"/>
    </source>
</evidence>
<name>A0A4R6SYP7_9SPHI</name>
<dbReference type="OrthoDB" id="703600at2"/>
<proteinExistence type="predicted"/>